<reference evidence="3" key="1">
    <citation type="journal article" date="2019" name="Int. J. Syst. Evol. Microbiol.">
        <title>The Global Catalogue of Microorganisms (GCM) 10K type strain sequencing project: providing services to taxonomists for standard genome sequencing and annotation.</title>
        <authorList>
            <consortium name="The Broad Institute Genomics Platform"/>
            <consortium name="The Broad Institute Genome Sequencing Center for Infectious Disease"/>
            <person name="Wu L."/>
            <person name="Ma J."/>
        </authorList>
    </citation>
    <scope>NUCLEOTIDE SEQUENCE [LARGE SCALE GENOMIC DNA]</scope>
    <source>
        <strain evidence="3">JCM 32105</strain>
    </source>
</reference>
<dbReference type="EMBL" id="BAABFA010000018">
    <property type="protein sequence ID" value="GAA4468141.1"/>
    <property type="molecule type" value="Genomic_DNA"/>
</dbReference>
<accession>A0ABP8NJU5</accession>
<feature type="transmembrane region" description="Helical" evidence="1">
    <location>
        <begin position="6"/>
        <end position="25"/>
    </location>
</feature>
<name>A0ABP8NJU5_9BACT</name>
<dbReference type="Proteomes" id="UP001500067">
    <property type="component" value="Unassembled WGS sequence"/>
</dbReference>
<organism evidence="2 3">
    <name type="scientific">Nemorincola caseinilytica</name>
    <dbReference type="NCBI Taxonomy" id="2054315"/>
    <lineage>
        <taxon>Bacteria</taxon>
        <taxon>Pseudomonadati</taxon>
        <taxon>Bacteroidota</taxon>
        <taxon>Chitinophagia</taxon>
        <taxon>Chitinophagales</taxon>
        <taxon>Chitinophagaceae</taxon>
        <taxon>Nemorincola</taxon>
    </lineage>
</organism>
<sequence length="234" mass="25894">MTKAAFLLLTIIMASFAWYGTGTTASRTLAPGKAKRIRIIMLLSLTGWLAYVSAISLAGILQTASLPPRIPLLLILPLFSFMFWFVSRKRSQAFITAIPAAWLVYAQSFRIVVELLLHALYKQGMLPRMGTFEGYNFEIVIGITALLVGYLGYSRKVLPRSILLLWNCAGLLTLAIVVFIFVSHAYAPGIYAHPEPLSITDFGAFPFTLLAGFLMPLAVFMHVLSIRKLLHTPA</sequence>
<keyword evidence="1" id="KW-0812">Transmembrane</keyword>
<evidence type="ECO:0000256" key="1">
    <source>
        <dbReference type="SAM" id="Phobius"/>
    </source>
</evidence>
<keyword evidence="1" id="KW-0472">Membrane</keyword>
<feature type="transmembrane region" description="Helical" evidence="1">
    <location>
        <begin position="66"/>
        <end position="86"/>
    </location>
</feature>
<feature type="transmembrane region" description="Helical" evidence="1">
    <location>
        <begin position="202"/>
        <end position="224"/>
    </location>
</feature>
<protein>
    <submittedName>
        <fullName evidence="2">Uncharacterized protein</fullName>
    </submittedName>
</protein>
<gene>
    <name evidence="2" type="ORF">GCM10023093_25220</name>
</gene>
<keyword evidence="1" id="KW-1133">Transmembrane helix</keyword>
<dbReference type="RefSeq" id="WP_345083756.1">
    <property type="nucleotide sequence ID" value="NZ_BAABFA010000018.1"/>
</dbReference>
<keyword evidence="3" id="KW-1185">Reference proteome</keyword>
<proteinExistence type="predicted"/>
<feature type="transmembrane region" description="Helical" evidence="1">
    <location>
        <begin position="163"/>
        <end position="182"/>
    </location>
</feature>
<feature type="transmembrane region" description="Helical" evidence="1">
    <location>
        <begin position="37"/>
        <end position="60"/>
    </location>
</feature>
<feature type="transmembrane region" description="Helical" evidence="1">
    <location>
        <begin position="133"/>
        <end position="151"/>
    </location>
</feature>
<evidence type="ECO:0000313" key="3">
    <source>
        <dbReference type="Proteomes" id="UP001500067"/>
    </source>
</evidence>
<feature type="transmembrane region" description="Helical" evidence="1">
    <location>
        <begin position="93"/>
        <end position="113"/>
    </location>
</feature>
<evidence type="ECO:0000313" key="2">
    <source>
        <dbReference type="EMBL" id="GAA4468141.1"/>
    </source>
</evidence>
<comment type="caution">
    <text evidence="2">The sequence shown here is derived from an EMBL/GenBank/DDBJ whole genome shotgun (WGS) entry which is preliminary data.</text>
</comment>